<dbReference type="RefSeq" id="WP_251260844.1">
    <property type="nucleotide sequence ID" value="NZ_JAMQGP010000002.1"/>
</dbReference>
<proteinExistence type="predicted"/>
<accession>A0AA41W6F2</accession>
<dbReference type="Pfam" id="PF03013">
    <property type="entry name" value="Pyr_excise"/>
    <property type="match status" value="1"/>
</dbReference>
<dbReference type="SUPFAM" id="SSF47077">
    <property type="entry name" value="T4 endonuclease V"/>
    <property type="match status" value="1"/>
</dbReference>
<sequence>MKIWDCYPAYLNQNLLVAEHRELHGLQQISNRKTPITKATDAHIAAWISSPNAMSIRHDQIVEEMHLHQIEHRSPMPRDDEPVEWPPLLQQPSVANQFSQLREVSSDARLAVPEDSETLIEQFAFSLMARDPALYKRLQAQTAQGDLSLDELMVTVSETLQLPVDEEVYQRVISTMWRYCAKAPEAFTFASSVNEPRRRLRAIQYLASKYKWPELWKSTALTDLATCQIVKC</sequence>
<dbReference type="Proteomes" id="UP001165393">
    <property type="component" value="Unassembled WGS sequence"/>
</dbReference>
<dbReference type="AlphaFoldDB" id="A0AA41W6F2"/>
<evidence type="ECO:0000313" key="2">
    <source>
        <dbReference type="Proteomes" id="UP001165393"/>
    </source>
</evidence>
<dbReference type="InterPro" id="IPR004260">
    <property type="entry name" value="Pyr-dimer_DNA_glycosylase"/>
</dbReference>
<organism evidence="1 2">
    <name type="scientific">Echinimonas agarilytica</name>
    <dbReference type="NCBI Taxonomy" id="1215918"/>
    <lineage>
        <taxon>Bacteria</taxon>
        <taxon>Pseudomonadati</taxon>
        <taxon>Pseudomonadota</taxon>
        <taxon>Gammaproteobacteria</taxon>
        <taxon>Alteromonadales</taxon>
        <taxon>Echinimonadaceae</taxon>
        <taxon>Echinimonas</taxon>
    </lineage>
</organism>
<comment type="caution">
    <text evidence="1">The sequence shown here is derived from an EMBL/GenBank/DDBJ whole genome shotgun (WGS) entry which is preliminary data.</text>
</comment>
<dbReference type="EMBL" id="JAMQGP010000002">
    <property type="protein sequence ID" value="MCM2679471.1"/>
    <property type="molecule type" value="Genomic_DNA"/>
</dbReference>
<keyword evidence="2" id="KW-1185">Reference proteome</keyword>
<name>A0AA41W6F2_9GAMM</name>
<reference evidence="1 2" key="1">
    <citation type="journal article" date="2013" name="Antonie Van Leeuwenhoek">
        <title>Echinimonas agarilytica gen. nov., sp. nov., a new gammaproteobacterium isolated from the sea urchin Strongylocentrotus intermedius.</title>
        <authorList>
            <person name="Nedashkovskaya O.I."/>
            <person name="Stenkova A.M."/>
            <person name="Zhukova N.V."/>
            <person name="Van Trappen S."/>
            <person name="Lee J.S."/>
            <person name="Kim S.B."/>
        </authorList>
    </citation>
    <scope>NUCLEOTIDE SEQUENCE [LARGE SCALE GENOMIC DNA]</scope>
    <source>
        <strain evidence="1 2">KMM 6351</strain>
    </source>
</reference>
<protein>
    <submittedName>
        <fullName evidence="1">Pyrimidine dimer DNA glycosylase/endonuclease V</fullName>
    </submittedName>
</protein>
<evidence type="ECO:0000313" key="1">
    <source>
        <dbReference type="EMBL" id="MCM2679471.1"/>
    </source>
</evidence>
<gene>
    <name evidence="1" type="ORF">NAF29_07275</name>
</gene>